<dbReference type="GO" id="GO:0005829">
    <property type="term" value="C:cytosol"/>
    <property type="evidence" value="ECO:0007669"/>
    <property type="project" value="TreeGrafter"/>
</dbReference>
<evidence type="ECO:0000256" key="4">
    <source>
        <dbReference type="ARBA" id="ARBA00023125"/>
    </source>
</evidence>
<dbReference type="InterPro" id="IPR001789">
    <property type="entry name" value="Sig_transdc_resp-reg_receiver"/>
</dbReference>
<dbReference type="GO" id="GO:0000976">
    <property type="term" value="F:transcription cis-regulatory region binding"/>
    <property type="evidence" value="ECO:0007669"/>
    <property type="project" value="TreeGrafter"/>
</dbReference>
<evidence type="ECO:0000313" key="10">
    <source>
        <dbReference type="Proteomes" id="UP000248917"/>
    </source>
</evidence>
<feature type="domain" description="Response regulatory" evidence="7">
    <location>
        <begin position="6"/>
        <end position="118"/>
    </location>
</feature>
<reference evidence="9 10" key="1">
    <citation type="submission" date="2018-06" db="EMBL/GenBank/DDBJ databases">
        <title>Genomic Encyclopedia of Archaeal and Bacterial Type Strains, Phase II (KMG-II): from individual species to whole genera.</title>
        <authorList>
            <person name="Goeker M."/>
        </authorList>
    </citation>
    <scope>NUCLEOTIDE SEQUENCE [LARGE SCALE GENOMIC DNA]</scope>
    <source>
        <strain evidence="9 10">T4</strain>
    </source>
</reference>
<dbReference type="InterPro" id="IPR007492">
    <property type="entry name" value="LytTR_DNA-bd_dom"/>
</dbReference>
<evidence type="ECO:0000256" key="2">
    <source>
        <dbReference type="ARBA" id="ARBA00023012"/>
    </source>
</evidence>
<feature type="modified residue" description="4-aspartylphosphate" evidence="6">
    <location>
        <position position="57"/>
    </location>
</feature>
<dbReference type="SMART" id="SM00850">
    <property type="entry name" value="LytTR"/>
    <property type="match status" value="1"/>
</dbReference>
<dbReference type="EMBL" id="QKTX01000029">
    <property type="protein sequence ID" value="PZV76018.1"/>
    <property type="molecule type" value="Genomic_DNA"/>
</dbReference>
<dbReference type="PROSITE" id="PS50110">
    <property type="entry name" value="RESPONSE_REGULATORY"/>
    <property type="match status" value="1"/>
</dbReference>
<keyword evidence="1 6" id="KW-0597">Phosphoprotein</keyword>
<name>A0A326RIC4_9BACT</name>
<dbReference type="SMART" id="SM00448">
    <property type="entry name" value="REC"/>
    <property type="match status" value="1"/>
</dbReference>
<dbReference type="OrthoDB" id="822409at2"/>
<proteinExistence type="predicted"/>
<keyword evidence="5" id="KW-0804">Transcription</keyword>
<dbReference type="GO" id="GO:0000156">
    <property type="term" value="F:phosphorelay response regulator activity"/>
    <property type="evidence" value="ECO:0007669"/>
    <property type="project" value="TreeGrafter"/>
</dbReference>
<dbReference type="Pfam" id="PF00072">
    <property type="entry name" value="Response_reg"/>
    <property type="match status" value="1"/>
</dbReference>
<dbReference type="PANTHER" id="PTHR48111">
    <property type="entry name" value="REGULATOR OF RPOS"/>
    <property type="match status" value="1"/>
</dbReference>
<dbReference type="AlphaFoldDB" id="A0A326RIC4"/>
<dbReference type="PROSITE" id="PS50930">
    <property type="entry name" value="HTH_LYTTR"/>
    <property type="match status" value="1"/>
</dbReference>
<evidence type="ECO:0000256" key="3">
    <source>
        <dbReference type="ARBA" id="ARBA00023015"/>
    </source>
</evidence>
<dbReference type="GO" id="GO:0032993">
    <property type="term" value="C:protein-DNA complex"/>
    <property type="evidence" value="ECO:0007669"/>
    <property type="project" value="TreeGrafter"/>
</dbReference>
<dbReference type="SUPFAM" id="SSF52172">
    <property type="entry name" value="CheY-like"/>
    <property type="match status" value="1"/>
</dbReference>
<dbReference type="InterPro" id="IPR011006">
    <property type="entry name" value="CheY-like_superfamily"/>
</dbReference>
<organism evidence="9 10">
    <name type="scientific">Algoriphagus aquaeductus</name>
    <dbReference type="NCBI Taxonomy" id="475299"/>
    <lineage>
        <taxon>Bacteria</taxon>
        <taxon>Pseudomonadati</taxon>
        <taxon>Bacteroidota</taxon>
        <taxon>Cytophagia</taxon>
        <taxon>Cytophagales</taxon>
        <taxon>Cyclobacteriaceae</taxon>
        <taxon>Algoriphagus</taxon>
    </lineage>
</organism>
<dbReference type="Gene3D" id="3.40.50.2300">
    <property type="match status" value="1"/>
</dbReference>
<accession>A0A326RIC4</accession>
<evidence type="ECO:0000313" key="9">
    <source>
        <dbReference type="EMBL" id="PZV76018.1"/>
    </source>
</evidence>
<keyword evidence="3" id="KW-0805">Transcription regulation</keyword>
<keyword evidence="4" id="KW-0238">DNA-binding</keyword>
<evidence type="ECO:0000256" key="1">
    <source>
        <dbReference type="ARBA" id="ARBA00022553"/>
    </source>
</evidence>
<comment type="caution">
    <text evidence="9">The sequence shown here is derived from an EMBL/GenBank/DDBJ whole genome shotgun (WGS) entry which is preliminary data.</text>
</comment>
<evidence type="ECO:0000259" key="7">
    <source>
        <dbReference type="PROSITE" id="PS50110"/>
    </source>
</evidence>
<evidence type="ECO:0000256" key="6">
    <source>
        <dbReference type="PROSITE-ProRule" id="PRU00169"/>
    </source>
</evidence>
<dbReference type="InterPro" id="IPR039420">
    <property type="entry name" value="WalR-like"/>
</dbReference>
<sequence>MEGLLRIGLLDDDEGALKVLTEHISQIPNYTIVFSTDNQLYALDAVFEKKIDILITDVSMPGFSGLELAKRILHLDIPLILCSAYDEYCLEGYKVNAIYFIRKTPQFLDVSEALQKARLKLDKFKPEPPPPPAEEDVVVIKLQGDSKQVILRTREIHFLEQQEVSTIITLDSGEKLKTRSRFSVTLEKIKRPFIFRTHRSFAVNYLKIKSFDSASCLMVNGHIIPVGKEYRKTFSSYLESKTFA</sequence>
<dbReference type="Pfam" id="PF04397">
    <property type="entry name" value="LytTR"/>
    <property type="match status" value="1"/>
</dbReference>
<dbReference type="GO" id="GO:0006355">
    <property type="term" value="P:regulation of DNA-templated transcription"/>
    <property type="evidence" value="ECO:0007669"/>
    <property type="project" value="TreeGrafter"/>
</dbReference>
<keyword evidence="10" id="KW-1185">Reference proteome</keyword>
<keyword evidence="2" id="KW-0902">Two-component regulatory system</keyword>
<dbReference type="PANTHER" id="PTHR48111:SF1">
    <property type="entry name" value="TWO-COMPONENT RESPONSE REGULATOR ORR33"/>
    <property type="match status" value="1"/>
</dbReference>
<dbReference type="Proteomes" id="UP000248917">
    <property type="component" value="Unassembled WGS sequence"/>
</dbReference>
<evidence type="ECO:0000259" key="8">
    <source>
        <dbReference type="PROSITE" id="PS50930"/>
    </source>
</evidence>
<evidence type="ECO:0000256" key="5">
    <source>
        <dbReference type="ARBA" id="ARBA00023163"/>
    </source>
</evidence>
<feature type="domain" description="HTH LytTR-type" evidence="8">
    <location>
        <begin position="140"/>
        <end position="240"/>
    </location>
</feature>
<dbReference type="Gene3D" id="2.40.50.1020">
    <property type="entry name" value="LytTr DNA-binding domain"/>
    <property type="match status" value="1"/>
</dbReference>
<protein>
    <submittedName>
        <fullName evidence="9">LytTR family two component transcriptional regulator</fullName>
    </submittedName>
</protein>
<gene>
    <name evidence="9" type="ORF">CLV31_12914</name>
</gene>